<dbReference type="RefSeq" id="WP_236117541.1">
    <property type="nucleotide sequence ID" value="NZ_JAKGSI010000001.1"/>
</dbReference>
<gene>
    <name evidence="1" type="ORF">L1O03_00900</name>
</gene>
<organism evidence="1 2">
    <name type="scientific">Corynebacterium uropygiale</name>
    <dbReference type="NCBI Taxonomy" id="1775911"/>
    <lineage>
        <taxon>Bacteria</taxon>
        <taxon>Bacillati</taxon>
        <taxon>Actinomycetota</taxon>
        <taxon>Actinomycetes</taxon>
        <taxon>Mycobacteriales</taxon>
        <taxon>Corynebacteriaceae</taxon>
        <taxon>Corynebacterium</taxon>
    </lineage>
</organism>
<name>A0A9X1U6J2_9CORY</name>
<dbReference type="PANTHER" id="PTHR28055:SF1">
    <property type="entry name" value="ALTERED INHERITANCE OF MITOCHONDRIA PROTEIN 41, MITOCHONDRIAL"/>
    <property type="match status" value="1"/>
</dbReference>
<dbReference type="Gene3D" id="1.10.10.410">
    <property type="match status" value="1"/>
</dbReference>
<dbReference type="InterPro" id="IPR023168">
    <property type="entry name" value="GatB_Yqey_C_2"/>
</dbReference>
<dbReference type="InterPro" id="IPR019004">
    <property type="entry name" value="YqeY/Aim41"/>
</dbReference>
<comment type="caution">
    <text evidence="1">The sequence shown here is derived from an EMBL/GenBank/DDBJ whole genome shotgun (WGS) entry which is preliminary data.</text>
</comment>
<dbReference type="Gene3D" id="1.10.1510.10">
    <property type="entry name" value="Uncharacterised protein YqeY/AIM41 PF09424, N-terminal domain"/>
    <property type="match status" value="1"/>
</dbReference>
<sequence>MSELKNRIRQDLSAAMKARDDVRKGALRMLVSAITYEERSGSQHELSDEEILGIVAREIKKRRESADIYAQNDRPDLAEREEAEAAVLAEYQPSQFSDEELSAFVAEVVQEVAGENPTMKNMGPVMKAAQARAAGRVDGKRLSTAVRAALS</sequence>
<dbReference type="SUPFAM" id="SSF89095">
    <property type="entry name" value="GatB/YqeY motif"/>
    <property type="match status" value="1"/>
</dbReference>
<dbReference type="InterPro" id="IPR042184">
    <property type="entry name" value="YqeY/Aim41_N"/>
</dbReference>
<keyword evidence="2" id="KW-1185">Reference proteome</keyword>
<protein>
    <submittedName>
        <fullName evidence="1">GatB/YqeY domain-containing protein</fullName>
    </submittedName>
</protein>
<dbReference type="AlphaFoldDB" id="A0A9X1U6J2"/>
<accession>A0A9X1U6J2</accession>
<dbReference type="Pfam" id="PF09424">
    <property type="entry name" value="YqeY"/>
    <property type="match status" value="1"/>
</dbReference>
<dbReference type="InterPro" id="IPR003789">
    <property type="entry name" value="Asn/Gln_tRNA_amidoTrase-B-like"/>
</dbReference>
<reference evidence="1" key="1">
    <citation type="submission" date="2022-01" db="EMBL/GenBank/DDBJ databases">
        <title>Corynebacterium sp. nov isolated from isolated from the feces of the greater white-fronted geese (Anser albifrons) at Poyang Lake, PR China.</title>
        <authorList>
            <person name="Liu Q."/>
        </authorList>
    </citation>
    <scope>NUCLEOTIDE SEQUENCE</scope>
    <source>
        <strain evidence="1">JCM 32435</strain>
    </source>
</reference>
<dbReference type="PANTHER" id="PTHR28055">
    <property type="entry name" value="ALTERED INHERITANCE OF MITOCHONDRIA PROTEIN 41, MITOCHONDRIAL"/>
    <property type="match status" value="1"/>
</dbReference>
<dbReference type="Proteomes" id="UP001139336">
    <property type="component" value="Unassembled WGS sequence"/>
</dbReference>
<proteinExistence type="predicted"/>
<evidence type="ECO:0000313" key="2">
    <source>
        <dbReference type="Proteomes" id="UP001139336"/>
    </source>
</evidence>
<evidence type="ECO:0000313" key="1">
    <source>
        <dbReference type="EMBL" id="MCF4005737.1"/>
    </source>
</evidence>
<dbReference type="GO" id="GO:0016884">
    <property type="term" value="F:carbon-nitrogen ligase activity, with glutamine as amido-N-donor"/>
    <property type="evidence" value="ECO:0007669"/>
    <property type="project" value="InterPro"/>
</dbReference>
<dbReference type="EMBL" id="JAKGSI010000001">
    <property type="protein sequence ID" value="MCF4005737.1"/>
    <property type="molecule type" value="Genomic_DNA"/>
</dbReference>